<evidence type="ECO:0000313" key="3">
    <source>
        <dbReference type="Proteomes" id="UP001194468"/>
    </source>
</evidence>
<feature type="region of interest" description="Disordered" evidence="1">
    <location>
        <begin position="166"/>
        <end position="191"/>
    </location>
</feature>
<reference evidence="2" key="1">
    <citation type="submission" date="2019-10" db="EMBL/GenBank/DDBJ databases">
        <authorList>
            <consortium name="DOE Joint Genome Institute"/>
            <person name="Kuo A."/>
            <person name="Miyauchi S."/>
            <person name="Kiss E."/>
            <person name="Drula E."/>
            <person name="Kohler A."/>
            <person name="Sanchez-Garcia M."/>
            <person name="Andreopoulos B."/>
            <person name="Barry K.W."/>
            <person name="Bonito G."/>
            <person name="Buee M."/>
            <person name="Carver A."/>
            <person name="Chen C."/>
            <person name="Cichocki N."/>
            <person name="Clum A."/>
            <person name="Culley D."/>
            <person name="Crous P.W."/>
            <person name="Fauchery L."/>
            <person name="Girlanda M."/>
            <person name="Hayes R."/>
            <person name="Keri Z."/>
            <person name="LaButti K."/>
            <person name="Lipzen A."/>
            <person name="Lombard V."/>
            <person name="Magnuson J."/>
            <person name="Maillard F."/>
            <person name="Morin E."/>
            <person name="Murat C."/>
            <person name="Nolan M."/>
            <person name="Ohm R."/>
            <person name="Pangilinan J."/>
            <person name="Pereira M."/>
            <person name="Perotto S."/>
            <person name="Peter M."/>
            <person name="Riley R."/>
            <person name="Sitrit Y."/>
            <person name="Stielow B."/>
            <person name="Szollosi G."/>
            <person name="Zifcakova L."/>
            <person name="Stursova M."/>
            <person name="Spatafora J.W."/>
            <person name="Tedersoo L."/>
            <person name="Vaario L.-M."/>
            <person name="Yamada A."/>
            <person name="Yan M."/>
            <person name="Wang P."/>
            <person name="Xu J."/>
            <person name="Bruns T."/>
            <person name="Baldrian P."/>
            <person name="Vilgalys R."/>
            <person name="Henrissat B."/>
            <person name="Grigoriev I.V."/>
            <person name="Hibbett D."/>
            <person name="Nagy L.G."/>
            <person name="Martin F.M."/>
        </authorList>
    </citation>
    <scope>NUCLEOTIDE SEQUENCE</scope>
    <source>
        <strain evidence="2">BED1</strain>
    </source>
</reference>
<evidence type="ECO:0000256" key="1">
    <source>
        <dbReference type="SAM" id="MobiDB-lite"/>
    </source>
</evidence>
<keyword evidence="3" id="KW-1185">Reference proteome</keyword>
<proteinExistence type="predicted"/>
<feature type="region of interest" description="Disordered" evidence="1">
    <location>
        <begin position="64"/>
        <end position="86"/>
    </location>
</feature>
<feature type="compositionally biased region" description="Basic residues" evidence="1">
    <location>
        <begin position="70"/>
        <end position="80"/>
    </location>
</feature>
<dbReference type="Proteomes" id="UP001194468">
    <property type="component" value="Unassembled WGS sequence"/>
</dbReference>
<comment type="caution">
    <text evidence="2">The sequence shown here is derived from an EMBL/GenBank/DDBJ whole genome shotgun (WGS) entry which is preliminary data.</text>
</comment>
<dbReference type="EMBL" id="WHUW01000018">
    <property type="protein sequence ID" value="KAF8437515.1"/>
    <property type="molecule type" value="Genomic_DNA"/>
</dbReference>
<dbReference type="InterPro" id="IPR018606">
    <property type="entry name" value="Arb1"/>
</dbReference>
<dbReference type="Pfam" id="PF09692">
    <property type="entry name" value="Arb1"/>
    <property type="match status" value="1"/>
</dbReference>
<dbReference type="GO" id="GO:0031047">
    <property type="term" value="P:regulatory ncRNA-mediated gene silencing"/>
    <property type="evidence" value="ECO:0007669"/>
    <property type="project" value="InterPro"/>
</dbReference>
<dbReference type="AlphaFoldDB" id="A0AAD4BQT7"/>
<dbReference type="GO" id="GO:0033167">
    <property type="term" value="C:ARC complex"/>
    <property type="evidence" value="ECO:0007669"/>
    <property type="project" value="InterPro"/>
</dbReference>
<accession>A0AAD4BQT7</accession>
<organism evidence="2 3">
    <name type="scientific">Boletus edulis BED1</name>
    <dbReference type="NCBI Taxonomy" id="1328754"/>
    <lineage>
        <taxon>Eukaryota</taxon>
        <taxon>Fungi</taxon>
        <taxon>Dikarya</taxon>
        <taxon>Basidiomycota</taxon>
        <taxon>Agaricomycotina</taxon>
        <taxon>Agaricomycetes</taxon>
        <taxon>Agaricomycetidae</taxon>
        <taxon>Boletales</taxon>
        <taxon>Boletineae</taxon>
        <taxon>Boletaceae</taxon>
        <taxon>Boletoideae</taxon>
        <taxon>Boletus</taxon>
    </lineage>
</organism>
<feature type="region of interest" description="Disordered" evidence="1">
    <location>
        <begin position="336"/>
        <end position="358"/>
    </location>
</feature>
<evidence type="ECO:0000313" key="2">
    <source>
        <dbReference type="EMBL" id="KAF8437515.1"/>
    </source>
</evidence>
<name>A0AAD4BQT7_BOLED</name>
<protein>
    <submittedName>
        <fullName evidence="2">Uncharacterized protein</fullName>
    </submittedName>
</protein>
<sequence length="485" mass="54171">MTMIPDNEWAYRFPPFPAPPEGVTIVPFSAFKPEGYRRVTDPSGGESIEVDAWAGIPTVKVLNEEEASQKRKAGRKRRHAGTATDPDGKLIPWWQEWEEGEALRAMSQASFDSRVSFEDRVCLAADDFRVGRTWPEIAQGVRYMWDQFRLYIGLISSIPVYKKVKNKPRGQVDGPNNAAEEASDEEEDVPKAKQTKVDIVQDFLEQSALPGKQLEPSLDNSTAEAQRLRAFLDDMEKSVKVFLSSYMRNTGLIWADKNLFIVPTVLHFFLRFMIRNRVFADSSEHLDNLKRALSVAALAQKELPLTAKLGQILPGHFDLACKECWGTKGSMSIQISATLPPADDGDAPTNGPPLQSETSSTFETELKEHDVEVIPSNVVLDSITARQVMEDNLDTDRHQVPVTTIPVEGDPWTAAKRAEDYTTASWTDVSIQWLMQLLGPTVFPLTMTTGIVEYSTRRIRDVIAPGVNLDRTREGGDESVGEECV</sequence>
<reference evidence="2" key="2">
    <citation type="journal article" date="2020" name="Nat. Commun.">
        <title>Large-scale genome sequencing of mycorrhizal fungi provides insights into the early evolution of symbiotic traits.</title>
        <authorList>
            <person name="Miyauchi S."/>
            <person name="Kiss E."/>
            <person name="Kuo A."/>
            <person name="Drula E."/>
            <person name="Kohler A."/>
            <person name="Sanchez-Garcia M."/>
            <person name="Morin E."/>
            <person name="Andreopoulos B."/>
            <person name="Barry K.W."/>
            <person name="Bonito G."/>
            <person name="Buee M."/>
            <person name="Carver A."/>
            <person name="Chen C."/>
            <person name="Cichocki N."/>
            <person name="Clum A."/>
            <person name="Culley D."/>
            <person name="Crous P.W."/>
            <person name="Fauchery L."/>
            <person name="Girlanda M."/>
            <person name="Hayes R.D."/>
            <person name="Keri Z."/>
            <person name="LaButti K."/>
            <person name="Lipzen A."/>
            <person name="Lombard V."/>
            <person name="Magnuson J."/>
            <person name="Maillard F."/>
            <person name="Murat C."/>
            <person name="Nolan M."/>
            <person name="Ohm R.A."/>
            <person name="Pangilinan J."/>
            <person name="Pereira M.F."/>
            <person name="Perotto S."/>
            <person name="Peter M."/>
            <person name="Pfister S."/>
            <person name="Riley R."/>
            <person name="Sitrit Y."/>
            <person name="Stielow J.B."/>
            <person name="Szollosi G."/>
            <person name="Zifcakova L."/>
            <person name="Stursova M."/>
            <person name="Spatafora J.W."/>
            <person name="Tedersoo L."/>
            <person name="Vaario L.M."/>
            <person name="Yamada A."/>
            <person name="Yan M."/>
            <person name="Wang P."/>
            <person name="Xu J."/>
            <person name="Bruns T."/>
            <person name="Baldrian P."/>
            <person name="Vilgalys R."/>
            <person name="Dunand C."/>
            <person name="Henrissat B."/>
            <person name="Grigoriev I.V."/>
            <person name="Hibbett D."/>
            <person name="Nagy L.G."/>
            <person name="Martin F.M."/>
        </authorList>
    </citation>
    <scope>NUCLEOTIDE SEQUENCE</scope>
    <source>
        <strain evidence="2">BED1</strain>
    </source>
</reference>
<gene>
    <name evidence="2" type="ORF">L210DRAFT_3545858</name>
</gene>